<dbReference type="AlphaFoldDB" id="A0A2K3NJ27"/>
<proteinExistence type="predicted"/>
<sequence>MLKEKYAYHSRWQIRHAAMFAVGYIATNNFNAGMGMVNYFEKVAILVLNCLDETNNRVLWAAMHSIILLAECTQVLMHTQYDKKFLEKLAPITKRYTCGRVQSYAVITVRLLEKTCGLDMDTDAPEFTALQDSNVANHQNDLTIKLDTLENELNAENNCLALSQRIILSAAEVNDILHGATEK</sequence>
<evidence type="ECO:0000313" key="1">
    <source>
        <dbReference type="EMBL" id="PNY03030.1"/>
    </source>
</evidence>
<dbReference type="Gene3D" id="1.25.10.10">
    <property type="entry name" value="Leucine-rich Repeat Variant"/>
    <property type="match status" value="1"/>
</dbReference>
<name>A0A2K3NJ27_TRIPR</name>
<reference evidence="1 2" key="2">
    <citation type="journal article" date="2017" name="Front. Plant Sci.">
        <title>Gene Classification and Mining of Molecular Markers Useful in Red Clover (Trifolium pratense) Breeding.</title>
        <authorList>
            <person name="Istvanek J."/>
            <person name="Dluhosova J."/>
            <person name="Dluhos P."/>
            <person name="Patkova L."/>
            <person name="Nedelnik J."/>
            <person name="Repkova J."/>
        </authorList>
    </citation>
    <scope>NUCLEOTIDE SEQUENCE [LARGE SCALE GENOMIC DNA]</scope>
    <source>
        <strain evidence="2">cv. Tatra</strain>
        <tissue evidence="1">Young leaves</tissue>
    </source>
</reference>
<protein>
    <submittedName>
        <fullName evidence="1">Importin-like protein</fullName>
    </submittedName>
</protein>
<dbReference type="Proteomes" id="UP000236291">
    <property type="component" value="Unassembled WGS sequence"/>
</dbReference>
<comment type="caution">
    <text evidence="1">The sequence shown here is derived from an EMBL/GenBank/DDBJ whole genome shotgun (WGS) entry which is preliminary data.</text>
</comment>
<gene>
    <name evidence="1" type="ORF">L195_g026353</name>
</gene>
<reference evidence="1 2" key="1">
    <citation type="journal article" date="2014" name="Am. J. Bot.">
        <title>Genome assembly and annotation for red clover (Trifolium pratense; Fabaceae).</title>
        <authorList>
            <person name="Istvanek J."/>
            <person name="Jaros M."/>
            <person name="Krenek A."/>
            <person name="Repkova J."/>
        </authorList>
    </citation>
    <scope>NUCLEOTIDE SEQUENCE [LARGE SCALE GENOMIC DNA]</scope>
    <source>
        <strain evidence="2">cv. Tatra</strain>
        <tissue evidence="1">Young leaves</tissue>
    </source>
</reference>
<accession>A0A2K3NJ27</accession>
<dbReference type="EMBL" id="ASHM01022121">
    <property type="protein sequence ID" value="PNY03030.1"/>
    <property type="molecule type" value="Genomic_DNA"/>
</dbReference>
<dbReference type="SUPFAM" id="SSF48371">
    <property type="entry name" value="ARM repeat"/>
    <property type="match status" value="1"/>
</dbReference>
<evidence type="ECO:0000313" key="2">
    <source>
        <dbReference type="Proteomes" id="UP000236291"/>
    </source>
</evidence>
<dbReference type="InterPro" id="IPR011989">
    <property type="entry name" value="ARM-like"/>
</dbReference>
<organism evidence="1 2">
    <name type="scientific">Trifolium pratense</name>
    <name type="common">Red clover</name>
    <dbReference type="NCBI Taxonomy" id="57577"/>
    <lineage>
        <taxon>Eukaryota</taxon>
        <taxon>Viridiplantae</taxon>
        <taxon>Streptophyta</taxon>
        <taxon>Embryophyta</taxon>
        <taxon>Tracheophyta</taxon>
        <taxon>Spermatophyta</taxon>
        <taxon>Magnoliopsida</taxon>
        <taxon>eudicotyledons</taxon>
        <taxon>Gunneridae</taxon>
        <taxon>Pentapetalae</taxon>
        <taxon>rosids</taxon>
        <taxon>fabids</taxon>
        <taxon>Fabales</taxon>
        <taxon>Fabaceae</taxon>
        <taxon>Papilionoideae</taxon>
        <taxon>50 kb inversion clade</taxon>
        <taxon>NPAAA clade</taxon>
        <taxon>Hologalegina</taxon>
        <taxon>IRL clade</taxon>
        <taxon>Trifolieae</taxon>
        <taxon>Trifolium</taxon>
    </lineage>
</organism>
<dbReference type="InterPro" id="IPR016024">
    <property type="entry name" value="ARM-type_fold"/>
</dbReference>